<sequence>MAGTIAGKEMLENTPDAKRVPYERSKDNSVARSQLTPAISAAGICSGWKPSPLQEQKQQIIDSDWGGYALDLDLWEDSKSPVVQIRPDEVSLDDKESSGFLSDRLIGIGSSFLARSPENGLYILSKCILKNRGLTDIVMLRHHRHLQYINVASNNISCLSPLSGLRCLMYLNASHNQIDRVSNFVPPWYLTYVNLSYNHMTDIGDLRNCWSIVRLNLSHNNLEIISGLENLKHLRYLNLSYNLIECIENLDGLNIRELNLEGNCITSFRSSTPGHGINTLLNLRTILLGHNRLSTLGFFKDAYSLRFVDLKFNRITDLLEVFNLKGSIFEVDFRGNTCTKWPNYRNVLISSIPSVKFIDGVEVFPEEKVTSTMLFASPLDLIAARKVAKLTLLEQLNISKVDAHVQPYDEISPPLMILTGPSALKKMALALHVAQTIPDKIKYCRWHTTKEICENDDERKAHIPVNREEFNDMARRGEFLVILDLLDVNQISPLISERKIGLTQMNLYAVTEISKRYPNVKAILMFTHSVNLHRDWIREKFDVYTWIKDSVENLLAVKIGKHREEETETASCILSFIEEILDEIMCRLEFPIYCISVRPQGNGSTTTDIILQSKTMLPKVVLRRSEVVSLEKKRITLTEARNGKLFDRFSSEEKRRTTGELKVLLDEESNIIVDDEETKREERKSKMLLRRTTLVTNMSNHFDDDDLGESTSSEEATENHEERLTHEEKTEALKNTYVELVIKSRKLYLDYHESHPGFFILVLLMDNYTKAFDSLIDFIHESYTSLPYRKSIFLSEIQHFRHTVIPIMLENIVDEIRENLSISKLQRRRLLKLQEIDCPQNNDRD</sequence>
<evidence type="ECO:0000313" key="10">
    <source>
        <dbReference type="Proteomes" id="UP000504618"/>
    </source>
</evidence>
<name>A0A6J1Q676_9HYME</name>
<gene>
    <name evidence="11" type="primary">LOC112458023</name>
</gene>
<dbReference type="InterPro" id="IPR001611">
    <property type="entry name" value="Leu-rich_rpt"/>
</dbReference>
<protein>
    <recommendedName>
        <fullName evidence="8">Dynein axonemal assembly factor 1 homolog</fullName>
    </recommendedName>
</protein>
<dbReference type="Pfam" id="PF12799">
    <property type="entry name" value="LRR_4"/>
    <property type="match status" value="1"/>
</dbReference>
<dbReference type="InterPro" id="IPR032675">
    <property type="entry name" value="LRR_dom_sf"/>
</dbReference>
<dbReference type="RefSeq" id="XP_024877183.1">
    <property type="nucleotide sequence ID" value="XM_025021415.1"/>
</dbReference>
<evidence type="ECO:0000256" key="3">
    <source>
        <dbReference type="ARBA" id="ARBA00006453"/>
    </source>
</evidence>
<dbReference type="PROSITE" id="PS51450">
    <property type="entry name" value="LRR"/>
    <property type="match status" value="5"/>
</dbReference>
<evidence type="ECO:0000256" key="2">
    <source>
        <dbReference type="ARBA" id="ARBA00004138"/>
    </source>
</evidence>
<feature type="region of interest" description="Disordered" evidence="9">
    <location>
        <begin position="700"/>
        <end position="726"/>
    </location>
</feature>
<dbReference type="InterPro" id="IPR025875">
    <property type="entry name" value="Leu-rich_rpt_4"/>
</dbReference>
<dbReference type="GeneID" id="112458023"/>
<evidence type="ECO:0000256" key="1">
    <source>
        <dbReference type="ARBA" id="ARBA00003843"/>
    </source>
</evidence>
<comment type="function">
    <text evidence="1">Cilium-specific protein required for cilia structures.</text>
</comment>
<accession>A0A6J1Q676</accession>
<keyword evidence="7" id="KW-0966">Cell projection</keyword>
<proteinExistence type="inferred from homology"/>
<dbReference type="Gene3D" id="3.40.50.300">
    <property type="entry name" value="P-loop containing nucleotide triphosphate hydrolases"/>
    <property type="match status" value="1"/>
</dbReference>
<evidence type="ECO:0000256" key="7">
    <source>
        <dbReference type="ARBA" id="ARBA00023273"/>
    </source>
</evidence>
<reference evidence="11" key="1">
    <citation type="submission" date="2025-08" db="UniProtKB">
        <authorList>
            <consortium name="RefSeq"/>
        </authorList>
    </citation>
    <scope>IDENTIFICATION</scope>
    <source>
        <tissue evidence="11">Whole body</tissue>
    </source>
</reference>
<evidence type="ECO:0000256" key="8">
    <source>
        <dbReference type="ARBA" id="ARBA00024433"/>
    </source>
</evidence>
<dbReference type="Proteomes" id="UP000504618">
    <property type="component" value="Unplaced"/>
</dbReference>
<comment type="subcellular location">
    <subcellularLocation>
        <location evidence="2">Cell projection</location>
        <location evidence="2">Cilium</location>
    </subcellularLocation>
</comment>
<feature type="region of interest" description="Disordered" evidence="9">
    <location>
        <begin position="1"/>
        <end position="28"/>
    </location>
</feature>
<dbReference type="PANTHER" id="PTHR45973:SF9">
    <property type="entry name" value="LEUCINE-RICH REPEAT-CONTAINING PROTEIN 46"/>
    <property type="match status" value="1"/>
</dbReference>
<dbReference type="InterPro" id="IPR050576">
    <property type="entry name" value="Cilia_flagella_integrity"/>
</dbReference>
<evidence type="ECO:0000313" key="11">
    <source>
        <dbReference type="RefSeq" id="XP_024877183.1"/>
    </source>
</evidence>
<keyword evidence="5" id="KW-0677">Repeat</keyword>
<dbReference type="InterPro" id="IPR027417">
    <property type="entry name" value="P-loop_NTPase"/>
</dbReference>
<keyword evidence="4" id="KW-0433">Leucine-rich repeat</keyword>
<evidence type="ECO:0000256" key="6">
    <source>
        <dbReference type="ARBA" id="ARBA00023069"/>
    </source>
</evidence>
<evidence type="ECO:0000256" key="4">
    <source>
        <dbReference type="ARBA" id="ARBA00022614"/>
    </source>
</evidence>
<feature type="compositionally biased region" description="Basic and acidic residues" evidence="9">
    <location>
        <begin position="717"/>
        <end position="726"/>
    </location>
</feature>
<evidence type="ECO:0000256" key="5">
    <source>
        <dbReference type="ARBA" id="ARBA00022737"/>
    </source>
</evidence>
<feature type="compositionally biased region" description="Basic and acidic residues" evidence="9">
    <location>
        <begin position="9"/>
        <end position="28"/>
    </location>
</feature>
<keyword evidence="6" id="KW-0969">Cilium</keyword>
<dbReference type="PANTHER" id="PTHR45973">
    <property type="entry name" value="PROTEIN PHOSPHATASE 1 REGULATORY SUBUNIT SDS22-RELATED"/>
    <property type="match status" value="1"/>
</dbReference>
<dbReference type="AlphaFoldDB" id="A0A6J1Q676"/>
<dbReference type="Gene3D" id="3.80.10.10">
    <property type="entry name" value="Ribonuclease Inhibitor"/>
    <property type="match status" value="2"/>
</dbReference>
<keyword evidence="10" id="KW-1185">Reference proteome</keyword>
<dbReference type="SUPFAM" id="SSF52058">
    <property type="entry name" value="L domain-like"/>
    <property type="match status" value="1"/>
</dbReference>
<dbReference type="SMART" id="SM00365">
    <property type="entry name" value="LRR_SD22"/>
    <property type="match status" value="3"/>
</dbReference>
<dbReference type="SUPFAM" id="SSF52540">
    <property type="entry name" value="P-loop containing nucleoside triphosphate hydrolases"/>
    <property type="match status" value="1"/>
</dbReference>
<comment type="similarity">
    <text evidence="3">Belongs to the DNAAF1 family.</text>
</comment>
<organism evidence="10 11">
    <name type="scientific">Temnothorax curvispinosus</name>
    <dbReference type="NCBI Taxonomy" id="300111"/>
    <lineage>
        <taxon>Eukaryota</taxon>
        <taxon>Metazoa</taxon>
        <taxon>Ecdysozoa</taxon>
        <taxon>Arthropoda</taxon>
        <taxon>Hexapoda</taxon>
        <taxon>Insecta</taxon>
        <taxon>Pterygota</taxon>
        <taxon>Neoptera</taxon>
        <taxon>Endopterygota</taxon>
        <taxon>Hymenoptera</taxon>
        <taxon>Apocrita</taxon>
        <taxon>Aculeata</taxon>
        <taxon>Formicoidea</taxon>
        <taxon>Formicidae</taxon>
        <taxon>Myrmicinae</taxon>
        <taxon>Temnothorax</taxon>
    </lineage>
</organism>
<dbReference type="GO" id="GO:0005929">
    <property type="term" value="C:cilium"/>
    <property type="evidence" value="ECO:0007669"/>
    <property type="project" value="UniProtKB-SubCell"/>
</dbReference>
<evidence type="ECO:0000256" key="9">
    <source>
        <dbReference type="SAM" id="MobiDB-lite"/>
    </source>
</evidence>